<keyword evidence="1" id="KW-1133">Transmembrane helix</keyword>
<keyword evidence="1" id="KW-0472">Membrane</keyword>
<dbReference type="RefSeq" id="WP_020927687.1">
    <property type="nucleotide sequence ID" value="NZ_CAJFDJ010000001.1"/>
</dbReference>
<sequence length="101" mass="10893">MFLYYRISFVASLLALAVWAITVAVYEAPRHGDGYGPDPLGVLLYLSLWPVGLLLAHSGLLACLVRARQPASILQGRQGIAIHLALGAGFLAYALYKFHPG</sequence>
<dbReference type="AlphaFoldDB" id="A0A0D6HLW7"/>
<comment type="caution">
    <text evidence="2">The sequence shown here is derived from an EMBL/GenBank/DDBJ whole genome shotgun (WGS) entry which is preliminary data.</text>
</comment>
<dbReference type="EMBL" id="JAPZVI010000003">
    <property type="protein sequence ID" value="MCZ8401171.1"/>
    <property type="molecule type" value="Genomic_DNA"/>
</dbReference>
<evidence type="ECO:0000313" key="3">
    <source>
        <dbReference type="Proteomes" id="UP001141992"/>
    </source>
</evidence>
<name>A0A0D6HLW7_ALCXX</name>
<dbReference type="Proteomes" id="UP001141992">
    <property type="component" value="Unassembled WGS sequence"/>
</dbReference>
<dbReference type="eggNOG" id="ENOG502ZMXB">
    <property type="taxonomic scope" value="Bacteria"/>
</dbReference>
<accession>A0A0M7P4K3</accession>
<proteinExistence type="predicted"/>
<feature type="transmembrane region" description="Helical" evidence="1">
    <location>
        <begin position="79"/>
        <end position="96"/>
    </location>
</feature>
<organism evidence="2 3">
    <name type="scientific">Alcaligenes xylosoxydans xylosoxydans</name>
    <name type="common">Achromobacter xylosoxidans</name>
    <dbReference type="NCBI Taxonomy" id="85698"/>
    <lineage>
        <taxon>Bacteria</taxon>
        <taxon>Pseudomonadati</taxon>
        <taxon>Pseudomonadota</taxon>
        <taxon>Betaproteobacteria</taxon>
        <taxon>Burkholderiales</taxon>
        <taxon>Alcaligenaceae</taxon>
        <taxon>Achromobacter</taxon>
    </lineage>
</organism>
<evidence type="ECO:0000313" key="2">
    <source>
        <dbReference type="EMBL" id="MCZ8401171.1"/>
    </source>
</evidence>
<gene>
    <name evidence="2" type="ORF">O9570_06930</name>
</gene>
<feature type="transmembrane region" description="Helical" evidence="1">
    <location>
        <begin position="44"/>
        <end position="67"/>
    </location>
</feature>
<reference evidence="2" key="1">
    <citation type="submission" date="2022-12" db="EMBL/GenBank/DDBJ databases">
        <authorList>
            <person name="Voronina O.L."/>
            <person name="Kunda M.S."/>
            <person name="Ryzhova N."/>
            <person name="Aksenova E.I."/>
        </authorList>
    </citation>
    <scope>NUCLEOTIDE SEQUENCE</scope>
    <source>
        <strain evidence="2">SCCH136:Ach223948</strain>
    </source>
</reference>
<protein>
    <submittedName>
        <fullName evidence="2">Uncharacterized protein</fullName>
    </submittedName>
</protein>
<dbReference type="KEGG" id="axx:ERS451415_02909"/>
<accession>A0A0D6HLW7</accession>
<keyword evidence="1" id="KW-0812">Transmembrane</keyword>
<evidence type="ECO:0000256" key="1">
    <source>
        <dbReference type="SAM" id="Phobius"/>
    </source>
</evidence>